<sequence length="171" mass="19207">MPANFLSGEFVSLIIADSFFENKYQKADIFYGSSSLLTVSTSEKIIEGGEVYDLKFSSSGAGGKCLDGDKFEINAQVKDSLIFQRAEWYSTIDVEIETVGGNPRILQWSKINNIPVDVKEYAIITFGYLLRFEHMSVLVYASDYPGCIEVATDQRIISLFYYDYTMSTLTA</sequence>
<organism evidence="1 2">
    <name type="scientific">Phyllobacterium phragmitis</name>
    <dbReference type="NCBI Taxonomy" id="2670329"/>
    <lineage>
        <taxon>Bacteria</taxon>
        <taxon>Pseudomonadati</taxon>
        <taxon>Pseudomonadota</taxon>
        <taxon>Alphaproteobacteria</taxon>
        <taxon>Hyphomicrobiales</taxon>
        <taxon>Phyllobacteriaceae</taxon>
        <taxon>Phyllobacterium</taxon>
    </lineage>
</organism>
<dbReference type="RefSeq" id="WP_407863967.1">
    <property type="nucleotide sequence ID" value="NZ_BAAFZP010000001.1"/>
</dbReference>
<keyword evidence="2" id="KW-1185">Reference proteome</keyword>
<proteinExistence type="predicted"/>
<reference evidence="1 2" key="1">
    <citation type="submission" date="2024-10" db="EMBL/GenBank/DDBJ databases">
        <title>Isolation, draft genome sequencing and identification of Phyllobacterium sp. NSA23, isolated from leaf soil.</title>
        <authorList>
            <person name="Akita H."/>
        </authorList>
    </citation>
    <scope>NUCLEOTIDE SEQUENCE [LARGE SCALE GENOMIC DNA]</scope>
    <source>
        <strain evidence="1 2">NSA23</strain>
    </source>
</reference>
<dbReference type="Proteomes" id="UP001628091">
    <property type="component" value="Unassembled WGS sequence"/>
</dbReference>
<name>A0ABQ0GWL9_9HYPH</name>
<evidence type="ECO:0000313" key="1">
    <source>
        <dbReference type="EMBL" id="GAB1581074.1"/>
    </source>
</evidence>
<evidence type="ECO:0000313" key="2">
    <source>
        <dbReference type="Proteomes" id="UP001628091"/>
    </source>
</evidence>
<protein>
    <submittedName>
        <fullName evidence="1">Uncharacterized protein</fullName>
    </submittedName>
</protein>
<comment type="caution">
    <text evidence="1">The sequence shown here is derived from an EMBL/GenBank/DDBJ whole genome shotgun (WGS) entry which is preliminary data.</text>
</comment>
<gene>
    <name evidence="1" type="ORF">PPNSA23_10170</name>
</gene>
<accession>A0ABQ0GWL9</accession>
<dbReference type="EMBL" id="BAAFZP010000001">
    <property type="protein sequence ID" value="GAB1581074.1"/>
    <property type="molecule type" value="Genomic_DNA"/>
</dbReference>